<evidence type="ECO:0000313" key="4">
    <source>
        <dbReference type="EMBL" id="EPE05837.1"/>
    </source>
</evidence>
<dbReference type="OrthoDB" id="5215637at2759"/>
<dbReference type="Proteomes" id="UP000016923">
    <property type="component" value="Unassembled WGS sequence"/>
</dbReference>
<dbReference type="VEuPathDB" id="FungiDB:F503_08368"/>
<keyword evidence="2" id="KW-1133">Transmembrane helix</keyword>
<keyword evidence="2" id="KW-0812">Transmembrane</keyword>
<feature type="chain" id="PRO_5004506640" evidence="3">
    <location>
        <begin position="22"/>
        <end position="280"/>
    </location>
</feature>
<feature type="region of interest" description="Disordered" evidence="1">
    <location>
        <begin position="231"/>
        <end position="280"/>
    </location>
</feature>
<evidence type="ECO:0000313" key="5">
    <source>
        <dbReference type="Proteomes" id="UP000016923"/>
    </source>
</evidence>
<keyword evidence="5" id="KW-1185">Reference proteome</keyword>
<dbReference type="OMA" id="CLNVAIQ"/>
<dbReference type="EMBL" id="KE148155">
    <property type="protein sequence ID" value="EPE05837.1"/>
    <property type="molecule type" value="Genomic_DNA"/>
</dbReference>
<evidence type="ECO:0000256" key="2">
    <source>
        <dbReference type="SAM" id="Phobius"/>
    </source>
</evidence>
<proteinExistence type="predicted"/>
<dbReference type="STRING" id="1262450.S3BZ87"/>
<organism evidence="4 5">
    <name type="scientific">Ophiostoma piceae (strain UAMH 11346)</name>
    <name type="common">Sap stain fungus</name>
    <dbReference type="NCBI Taxonomy" id="1262450"/>
    <lineage>
        <taxon>Eukaryota</taxon>
        <taxon>Fungi</taxon>
        <taxon>Dikarya</taxon>
        <taxon>Ascomycota</taxon>
        <taxon>Pezizomycotina</taxon>
        <taxon>Sordariomycetes</taxon>
        <taxon>Sordariomycetidae</taxon>
        <taxon>Ophiostomatales</taxon>
        <taxon>Ophiostomataceae</taxon>
        <taxon>Ophiostoma</taxon>
    </lineage>
</organism>
<dbReference type="HOGENOM" id="CLU_055859_6_1_1"/>
<name>S3BZ87_OPHP1</name>
<evidence type="ECO:0000256" key="3">
    <source>
        <dbReference type="SAM" id="SignalP"/>
    </source>
</evidence>
<dbReference type="eggNOG" id="ENOG502T09I">
    <property type="taxonomic scope" value="Eukaryota"/>
</dbReference>
<keyword evidence="3" id="KW-0732">Signal</keyword>
<reference evidence="4 5" key="1">
    <citation type="journal article" date="2013" name="BMC Genomics">
        <title>The genome and transcriptome of the pine saprophyte Ophiostoma piceae, and a comparison with the bark beetle-associated pine pathogen Grosmannia clavigera.</title>
        <authorList>
            <person name="Haridas S."/>
            <person name="Wang Y."/>
            <person name="Lim L."/>
            <person name="Massoumi Alamouti S."/>
            <person name="Jackman S."/>
            <person name="Docking R."/>
            <person name="Robertson G."/>
            <person name="Birol I."/>
            <person name="Bohlmann J."/>
            <person name="Breuil C."/>
        </authorList>
    </citation>
    <scope>NUCLEOTIDE SEQUENCE [LARGE SCALE GENOMIC DNA]</scope>
    <source>
        <strain evidence="4 5">UAMH 11346</strain>
    </source>
</reference>
<protein>
    <submittedName>
        <fullName evidence="4">Uncharacterized protein</fullName>
    </submittedName>
</protein>
<dbReference type="AlphaFoldDB" id="S3BZ87"/>
<accession>S3BZ87</accession>
<sequence>MPRIHLLLAALAGFAIGRANAVASNRTCYYPDGTVSPDDMPCSDADTTHCCNSMNACLSTGYCMSAAQQPYVISRGSCTDDAWGTGCPARCAGSSDNPGGGRPISWLGTKNSAGAYLYCCGVVTVDDDGDLACENSASSFTLGSSTILYGAAILANTTNVTASSSSSSSSSAEASAAVCSPETESTSSDSSKTTAVGAGVGVSLGAVAVAALSWALWERRKRTKMLQDFKNGRLPSEMNDGSVTEGSTMSPGHGGYGKVHNSPQPPAELSAYPRQELPAQ</sequence>
<feature type="signal peptide" evidence="3">
    <location>
        <begin position="1"/>
        <end position="21"/>
    </location>
</feature>
<gene>
    <name evidence="4" type="ORF">F503_08368</name>
</gene>
<feature type="compositionally biased region" description="Polar residues" evidence="1">
    <location>
        <begin position="239"/>
        <end position="250"/>
    </location>
</feature>
<keyword evidence="2" id="KW-0472">Membrane</keyword>
<feature type="transmembrane region" description="Helical" evidence="2">
    <location>
        <begin position="195"/>
        <end position="217"/>
    </location>
</feature>
<evidence type="ECO:0000256" key="1">
    <source>
        <dbReference type="SAM" id="MobiDB-lite"/>
    </source>
</evidence>